<name>A0A2P2P954_RHIMU</name>
<keyword evidence="1" id="KW-1133">Transmembrane helix</keyword>
<proteinExistence type="predicted"/>
<protein>
    <submittedName>
        <fullName evidence="2">Uncharacterized protein</fullName>
    </submittedName>
</protein>
<sequence length="42" mass="5022">MACNWLDFLRRNYTPLHSISLSGIFFGPNMFLFFSKNRKTFC</sequence>
<organism evidence="2">
    <name type="scientific">Rhizophora mucronata</name>
    <name type="common">Asiatic mangrove</name>
    <dbReference type="NCBI Taxonomy" id="61149"/>
    <lineage>
        <taxon>Eukaryota</taxon>
        <taxon>Viridiplantae</taxon>
        <taxon>Streptophyta</taxon>
        <taxon>Embryophyta</taxon>
        <taxon>Tracheophyta</taxon>
        <taxon>Spermatophyta</taxon>
        <taxon>Magnoliopsida</taxon>
        <taxon>eudicotyledons</taxon>
        <taxon>Gunneridae</taxon>
        <taxon>Pentapetalae</taxon>
        <taxon>rosids</taxon>
        <taxon>fabids</taxon>
        <taxon>Malpighiales</taxon>
        <taxon>Rhizophoraceae</taxon>
        <taxon>Rhizophora</taxon>
    </lineage>
</organism>
<evidence type="ECO:0000313" key="2">
    <source>
        <dbReference type="EMBL" id="MBX51300.1"/>
    </source>
</evidence>
<keyword evidence="1" id="KW-0472">Membrane</keyword>
<dbReference type="AlphaFoldDB" id="A0A2P2P954"/>
<dbReference type="EMBL" id="GGEC01070816">
    <property type="protein sequence ID" value="MBX51300.1"/>
    <property type="molecule type" value="Transcribed_RNA"/>
</dbReference>
<keyword evidence="1" id="KW-0812">Transmembrane</keyword>
<evidence type="ECO:0000256" key="1">
    <source>
        <dbReference type="SAM" id="Phobius"/>
    </source>
</evidence>
<feature type="transmembrane region" description="Helical" evidence="1">
    <location>
        <begin position="15"/>
        <end position="34"/>
    </location>
</feature>
<accession>A0A2P2P954</accession>
<reference evidence="2" key="1">
    <citation type="submission" date="2018-02" db="EMBL/GenBank/DDBJ databases">
        <title>Rhizophora mucronata_Transcriptome.</title>
        <authorList>
            <person name="Meera S.P."/>
            <person name="Sreeshan A."/>
            <person name="Augustine A."/>
        </authorList>
    </citation>
    <scope>NUCLEOTIDE SEQUENCE</scope>
    <source>
        <tissue evidence="2">Leaf</tissue>
    </source>
</reference>